<name>A0ABN7RQV3_OIKDI</name>
<dbReference type="PANTHER" id="PTHR23168">
    <property type="entry name" value="MITOTIC SPINDLE ASSEMBLY CHECKPOINT PROTEIN MAD1 MITOTIC ARREST DEFICIENT-LIKE PROTEIN 1"/>
    <property type="match status" value="1"/>
</dbReference>
<evidence type="ECO:0000256" key="7">
    <source>
        <dbReference type="SAM" id="Coils"/>
    </source>
</evidence>
<protein>
    <submittedName>
        <fullName evidence="9">Oidioi.mRNA.OKI2018_I69.PAR.g10475.t1.cds</fullName>
    </submittedName>
</protein>
<evidence type="ECO:0000256" key="5">
    <source>
        <dbReference type="ARBA" id="ARBA00023242"/>
    </source>
</evidence>
<feature type="coiled-coil region" evidence="7">
    <location>
        <begin position="99"/>
        <end position="219"/>
    </location>
</feature>
<proteinExistence type="inferred from homology"/>
<evidence type="ECO:0000256" key="1">
    <source>
        <dbReference type="ARBA" id="ARBA00004123"/>
    </source>
</evidence>
<evidence type="ECO:0000256" key="4">
    <source>
        <dbReference type="ARBA" id="ARBA00022776"/>
    </source>
</evidence>
<organism evidence="9 10">
    <name type="scientific">Oikopleura dioica</name>
    <name type="common">Tunicate</name>
    <dbReference type="NCBI Taxonomy" id="34765"/>
    <lineage>
        <taxon>Eukaryota</taxon>
        <taxon>Metazoa</taxon>
        <taxon>Chordata</taxon>
        <taxon>Tunicata</taxon>
        <taxon>Appendicularia</taxon>
        <taxon>Copelata</taxon>
        <taxon>Oikopleuridae</taxon>
        <taxon>Oikopleura</taxon>
    </lineage>
</organism>
<dbReference type="Proteomes" id="UP001158576">
    <property type="component" value="Chromosome PAR"/>
</dbReference>
<dbReference type="EMBL" id="OU015568">
    <property type="protein sequence ID" value="CAG5083832.1"/>
    <property type="molecule type" value="Genomic_DNA"/>
</dbReference>
<evidence type="ECO:0000256" key="6">
    <source>
        <dbReference type="ARBA" id="ARBA00023306"/>
    </source>
</evidence>
<feature type="coiled-coil region" evidence="7">
    <location>
        <begin position="300"/>
        <end position="361"/>
    </location>
</feature>
<dbReference type="Pfam" id="PF05557">
    <property type="entry name" value="MAD"/>
    <property type="match status" value="1"/>
</dbReference>
<evidence type="ECO:0000256" key="8">
    <source>
        <dbReference type="SAM" id="MobiDB-lite"/>
    </source>
</evidence>
<keyword evidence="7" id="KW-0175">Coiled coil</keyword>
<comment type="similarity">
    <text evidence="2">Belongs to the MAD1 family.</text>
</comment>
<dbReference type="InterPro" id="IPR008672">
    <property type="entry name" value="Mad1"/>
</dbReference>
<comment type="subcellular location">
    <subcellularLocation>
        <location evidence="1">Nucleus</location>
    </subcellularLocation>
</comment>
<accession>A0ABN7RQV3</accession>
<evidence type="ECO:0000256" key="3">
    <source>
        <dbReference type="ARBA" id="ARBA00022618"/>
    </source>
</evidence>
<evidence type="ECO:0000313" key="9">
    <source>
        <dbReference type="EMBL" id="CAG5083832.1"/>
    </source>
</evidence>
<reference evidence="9 10" key="1">
    <citation type="submission" date="2021-04" db="EMBL/GenBank/DDBJ databases">
        <authorList>
            <person name="Bliznina A."/>
        </authorList>
    </citation>
    <scope>NUCLEOTIDE SEQUENCE [LARGE SCALE GENOMIC DNA]</scope>
</reference>
<keyword evidence="3" id="KW-0132">Cell division</keyword>
<gene>
    <name evidence="9" type="ORF">OKIOD_LOCUS2033</name>
</gene>
<dbReference type="PANTHER" id="PTHR23168:SF0">
    <property type="entry name" value="MITOTIC SPINDLE ASSEMBLY CHECKPOINT PROTEIN MAD1"/>
    <property type="match status" value="1"/>
</dbReference>
<sequence length="529" mass="61475">MDTSLERSPLSRQNLGLTQQPLDESTLAIMNVFENTLDARSCRDETARLRNKLQLYREADVKKANELKSKNDDICALQRELSNCKRKFRDLKNVRDQEVTDLKEVLEQRNEMINKMKQELTSLKSTDGNFERQLQINKKELDFLREQLEEARAEIEKKKAIESKYADFEVKENLAEKMRRQAEQEKAHGEIWRVEAQRVKILEKELAREKELNQELTTQVKDKSVAIEREKLWKSKVDHLQPKYDKLVAEHEVLRGDLIRETEKVRRLEIEMVHQRSSELELVNQIGEVKSELSVEKSRHQATQDSVTKLKRQLEEAKADISFTETVKQGDVDLSGLYDEIKTLKLKNDELSEEIQKMRLLGAVKEHDNVLSYRMNPTFARGAKRAREETPSEESDSSEVPVDKEMKKKLHEANKKVYELEKTNAKIISCVGEKINNFRDAVNEVLGYKVSTNDYHTFNFMSLYAQSSEDVIRFQRQLTKEGEKVFEMDPSSKVFQRPGLASVLQDCGNLPMIMSKTTIALSTEDTIML</sequence>
<keyword evidence="10" id="KW-1185">Reference proteome</keyword>
<keyword evidence="6" id="KW-0131">Cell cycle</keyword>
<keyword evidence="5" id="KW-0539">Nucleus</keyword>
<feature type="region of interest" description="Disordered" evidence="8">
    <location>
        <begin position="380"/>
        <end position="404"/>
    </location>
</feature>
<evidence type="ECO:0000256" key="2">
    <source>
        <dbReference type="ARBA" id="ARBA00008029"/>
    </source>
</evidence>
<keyword evidence="4" id="KW-0498">Mitosis</keyword>
<evidence type="ECO:0000313" key="10">
    <source>
        <dbReference type="Proteomes" id="UP001158576"/>
    </source>
</evidence>